<feature type="chain" id="PRO_5026762753" description="Lectin-like protein BA14k" evidence="7">
    <location>
        <begin position="21"/>
        <end position="158"/>
    </location>
</feature>
<dbReference type="GO" id="GO:0016020">
    <property type="term" value="C:membrane"/>
    <property type="evidence" value="ECO:0007669"/>
    <property type="project" value="UniProtKB-SubCell"/>
</dbReference>
<gene>
    <name evidence="8" type="ORF">GTK09_18560</name>
</gene>
<reference evidence="8 9" key="1">
    <citation type="submission" date="2020-01" db="EMBL/GenBank/DDBJ databases">
        <title>Jiella pacifica sp. nov.</title>
        <authorList>
            <person name="Xue Z."/>
            <person name="Zhu S."/>
            <person name="Chen J."/>
            <person name="Yang J."/>
        </authorList>
    </citation>
    <scope>NUCLEOTIDE SEQUENCE [LARGE SCALE GENOMIC DNA]</scope>
    <source>
        <strain evidence="8 9">40Bstr34</strain>
    </source>
</reference>
<evidence type="ECO:0000256" key="5">
    <source>
        <dbReference type="ARBA" id="ARBA00022734"/>
    </source>
</evidence>
<dbReference type="AlphaFoldDB" id="A0A6N9T8N8"/>
<accession>A0A6N9T8N8</accession>
<comment type="function">
    <text evidence="6">Has immunoglobulin-binding and hemagglutination properties, and can bind to mannose. Essential for virulence. May be involved in LPS biosynthesis or polysaccharide transport.</text>
</comment>
<proteinExistence type="inferred from homology"/>
<evidence type="ECO:0000256" key="7">
    <source>
        <dbReference type="SAM" id="SignalP"/>
    </source>
</evidence>
<keyword evidence="9" id="KW-1185">Reference proteome</keyword>
<dbReference type="Pfam" id="PF07886">
    <property type="entry name" value="BA14K"/>
    <property type="match status" value="1"/>
</dbReference>
<evidence type="ECO:0000256" key="2">
    <source>
        <dbReference type="ARBA" id="ARBA00010270"/>
    </source>
</evidence>
<evidence type="ECO:0000256" key="3">
    <source>
        <dbReference type="ARBA" id="ARBA00020552"/>
    </source>
</evidence>
<name>A0A6N9T8N8_9HYPH</name>
<dbReference type="GO" id="GO:0030246">
    <property type="term" value="F:carbohydrate binding"/>
    <property type="evidence" value="ECO:0007669"/>
    <property type="project" value="UniProtKB-KW"/>
</dbReference>
<keyword evidence="4" id="KW-0472">Membrane</keyword>
<evidence type="ECO:0000313" key="9">
    <source>
        <dbReference type="Proteomes" id="UP000469011"/>
    </source>
</evidence>
<organism evidence="8 9">
    <name type="scientific">Jiella pacifica</name>
    <dbReference type="NCBI Taxonomy" id="2696469"/>
    <lineage>
        <taxon>Bacteria</taxon>
        <taxon>Pseudomonadati</taxon>
        <taxon>Pseudomonadota</taxon>
        <taxon>Alphaproteobacteria</taxon>
        <taxon>Hyphomicrobiales</taxon>
        <taxon>Aurantimonadaceae</taxon>
        <taxon>Jiella</taxon>
    </lineage>
</organism>
<keyword evidence="7" id="KW-0732">Signal</keyword>
<dbReference type="InterPro" id="IPR012413">
    <property type="entry name" value="BA14K"/>
</dbReference>
<dbReference type="RefSeq" id="WP_163464930.1">
    <property type="nucleotide sequence ID" value="NZ_JAAAMG010000017.1"/>
</dbReference>
<evidence type="ECO:0000256" key="1">
    <source>
        <dbReference type="ARBA" id="ARBA00004167"/>
    </source>
</evidence>
<evidence type="ECO:0000313" key="8">
    <source>
        <dbReference type="EMBL" id="NDW06426.1"/>
    </source>
</evidence>
<comment type="subcellular location">
    <subcellularLocation>
        <location evidence="1">Membrane</location>
        <topology evidence="1">Single-pass membrane protein</topology>
    </subcellularLocation>
</comment>
<sequence>MNRFVSAALAAVIAAGAVSAGTSAASADPWRHGGGYHHGGGWNHGGGWYHGGGYRHDHYRGGWHHHDNGAAVAAGIGGLALGAIVGSALASPGYDEPAYYDRPVPVERVYPVRRAYRVEPRSVYYGNHATVCAEHYKSYDPRTDTFLGYDGYRHRCNL</sequence>
<feature type="signal peptide" evidence="7">
    <location>
        <begin position="1"/>
        <end position="20"/>
    </location>
</feature>
<comment type="similarity">
    <text evidence="2">Belongs to the BA14k family.</text>
</comment>
<keyword evidence="4" id="KW-1003">Cell membrane</keyword>
<protein>
    <recommendedName>
        <fullName evidence="3">Lectin-like protein BA14k</fullName>
    </recommendedName>
</protein>
<keyword evidence="5" id="KW-0430">Lectin</keyword>
<evidence type="ECO:0000256" key="6">
    <source>
        <dbReference type="ARBA" id="ARBA00025321"/>
    </source>
</evidence>
<dbReference type="EMBL" id="JAAAMG010000017">
    <property type="protein sequence ID" value="NDW06426.1"/>
    <property type="molecule type" value="Genomic_DNA"/>
</dbReference>
<evidence type="ECO:0000256" key="4">
    <source>
        <dbReference type="ARBA" id="ARBA00022475"/>
    </source>
</evidence>
<comment type="caution">
    <text evidence="8">The sequence shown here is derived from an EMBL/GenBank/DDBJ whole genome shotgun (WGS) entry which is preliminary data.</text>
</comment>
<dbReference type="Proteomes" id="UP000469011">
    <property type="component" value="Unassembled WGS sequence"/>
</dbReference>